<dbReference type="PANTHER" id="PTHR39210">
    <property type="entry name" value="HEPARIN-SULFATE LYASE"/>
    <property type="match status" value="1"/>
</dbReference>
<sequence>MIKILDDKGVSIFVNHKGTDIEISLNQKRNNCVYACYFHFEDVTVTYHYQHHVNFSHQIDLHGSKLLSIRYFIWDKKKDIRISETLNITRQLELLSTYSLFLDNELSSYLLDKDVENYISTEENIVRGKMLFEDNKLKLTSFAPVEWEEWEANPFDNRSWQWALHWFDFNKYLLAFHHETNNDEVLVKLKKFISSWIDRYLYNDNTDFEFIWHDHATALRAEQILLLLHYLKKYNPIWMHTNFTFVSCLFETLNVLGEKLEEEDFYSRHTNHGLEQVRVLMLLGLILDNKVWVDTSILRLNDELDFSFTSEGVHKENSPGYHQFVFKIFLSIIEEFPSYVLKDLGPKFNDIASKALTYITYILRPDNNLPIIGDTELKPTSDAYRNYFSGTIEYENFLYSLTQGKRGSVPLRNNMVYPKSGYAIFRNTWGNEKDFTDSMHLIFKAGCLSQYHHQQDENNFVLYAFGEDWIIDSGLYNYINKDPIRHYARRRQAHNIPIISNTSYAHTDFDHRMDNWSIYDYSEDQYNPYVSAENTVLQDIGHSRKIEIDSLKSEIKVEDNIICLDDVKRTVIFLLHIPIDKKIEVFDDVIKLSSLRSSNVINLFLSKKPNLIEVKKGVKSNTVNSVVSYIANTYEDSQVIRFTFNELDEIKLKTTIRFEQFK</sequence>
<dbReference type="GeneID" id="60254299"/>
<accession>A0A2V2A5H3</accession>
<feature type="domain" description="Heparinase II/III-like C-terminal" evidence="5">
    <location>
        <begin position="416"/>
        <end position="646"/>
    </location>
</feature>
<protein>
    <submittedName>
        <fullName evidence="7">Heparinase II/III-like protein</fullName>
    </submittedName>
</protein>
<keyword evidence="8" id="KW-1185">Reference proteome</keyword>
<keyword evidence="4" id="KW-0456">Lyase</keyword>
<dbReference type="RefSeq" id="WP_109589828.1">
    <property type="nucleotide sequence ID" value="NZ_CAJGZY010000002.1"/>
</dbReference>
<organism evidence="7 8">
    <name type="scientific">Psychrobacter immobilis</name>
    <dbReference type="NCBI Taxonomy" id="498"/>
    <lineage>
        <taxon>Bacteria</taxon>
        <taxon>Pseudomonadati</taxon>
        <taxon>Pseudomonadota</taxon>
        <taxon>Gammaproteobacteria</taxon>
        <taxon>Moraxellales</taxon>
        <taxon>Moraxellaceae</taxon>
        <taxon>Psychrobacter</taxon>
    </lineage>
</organism>
<evidence type="ECO:0000313" key="8">
    <source>
        <dbReference type="Proteomes" id="UP000245655"/>
    </source>
</evidence>
<name>A0A2V2A5H3_PSYIM</name>
<evidence type="ECO:0000256" key="3">
    <source>
        <dbReference type="ARBA" id="ARBA00022764"/>
    </source>
</evidence>
<evidence type="ECO:0000256" key="4">
    <source>
        <dbReference type="ARBA" id="ARBA00023239"/>
    </source>
</evidence>
<gene>
    <name evidence="7" type="ORF">C8D84_102120</name>
</gene>
<comment type="subcellular location">
    <subcellularLocation>
        <location evidence="1">Periplasm</location>
    </subcellularLocation>
</comment>
<dbReference type="InterPro" id="IPR031680">
    <property type="entry name" value="Hepar_II_III_N"/>
</dbReference>
<proteinExistence type="predicted"/>
<dbReference type="EMBL" id="QGGM01000002">
    <property type="protein sequence ID" value="PWK14645.1"/>
    <property type="molecule type" value="Genomic_DNA"/>
</dbReference>
<dbReference type="InterPro" id="IPR012480">
    <property type="entry name" value="Hepar_II_III_C"/>
</dbReference>
<evidence type="ECO:0000313" key="7">
    <source>
        <dbReference type="EMBL" id="PWK14645.1"/>
    </source>
</evidence>
<dbReference type="PANTHER" id="PTHR39210:SF1">
    <property type="entry name" value="HEPARIN-SULFATE LYASE"/>
    <property type="match status" value="1"/>
</dbReference>
<dbReference type="InterPro" id="IPR008929">
    <property type="entry name" value="Chondroitin_lyas"/>
</dbReference>
<comment type="caution">
    <text evidence="7">The sequence shown here is derived from an EMBL/GenBank/DDBJ whole genome shotgun (WGS) entry which is preliminary data.</text>
</comment>
<reference evidence="7 8" key="1">
    <citation type="submission" date="2018-05" db="EMBL/GenBank/DDBJ databases">
        <title>Genomic Encyclopedia of Type Strains, Phase IV (KMG-IV): sequencing the most valuable type-strain genomes for metagenomic binning, comparative biology and taxonomic classification.</title>
        <authorList>
            <person name="Goeker M."/>
        </authorList>
    </citation>
    <scope>NUCLEOTIDE SEQUENCE [LARGE SCALE GENOMIC DNA]</scope>
    <source>
        <strain evidence="7 8">DSM 7229</strain>
    </source>
</reference>
<dbReference type="SUPFAM" id="SSF48230">
    <property type="entry name" value="Chondroitin AC/alginate lyase"/>
    <property type="match status" value="1"/>
</dbReference>
<evidence type="ECO:0000259" key="6">
    <source>
        <dbReference type="Pfam" id="PF16889"/>
    </source>
</evidence>
<dbReference type="GO" id="GO:0042597">
    <property type="term" value="C:periplasmic space"/>
    <property type="evidence" value="ECO:0007669"/>
    <property type="project" value="UniProtKB-SubCell"/>
</dbReference>
<dbReference type="Gene3D" id="1.50.10.100">
    <property type="entry name" value="Chondroitin AC/alginate lyase"/>
    <property type="match status" value="1"/>
</dbReference>
<feature type="domain" description="Heparin-sulfate lyase N-terminal" evidence="6">
    <location>
        <begin position="130"/>
        <end position="387"/>
    </location>
</feature>
<evidence type="ECO:0000256" key="2">
    <source>
        <dbReference type="ARBA" id="ARBA00022729"/>
    </source>
</evidence>
<dbReference type="Pfam" id="PF07940">
    <property type="entry name" value="Hepar_II_III_C"/>
    <property type="match status" value="1"/>
</dbReference>
<dbReference type="Proteomes" id="UP000245655">
    <property type="component" value="Unassembled WGS sequence"/>
</dbReference>
<dbReference type="Gene3D" id="2.70.98.70">
    <property type="match status" value="1"/>
</dbReference>
<dbReference type="GO" id="GO:0016829">
    <property type="term" value="F:lyase activity"/>
    <property type="evidence" value="ECO:0007669"/>
    <property type="project" value="UniProtKB-KW"/>
</dbReference>
<dbReference type="Pfam" id="PF16889">
    <property type="entry name" value="Hepar_II_III_N"/>
    <property type="match status" value="1"/>
</dbReference>
<keyword evidence="2" id="KW-0732">Signal</keyword>
<evidence type="ECO:0000259" key="5">
    <source>
        <dbReference type="Pfam" id="PF07940"/>
    </source>
</evidence>
<dbReference type="AlphaFoldDB" id="A0A2V2A5H3"/>
<keyword evidence="3" id="KW-0574">Periplasm</keyword>
<evidence type="ECO:0000256" key="1">
    <source>
        <dbReference type="ARBA" id="ARBA00004418"/>
    </source>
</evidence>